<organism evidence="9 10">
    <name type="scientific">Lactobacillus mulieris</name>
    <dbReference type="NCBI Taxonomy" id="2508708"/>
    <lineage>
        <taxon>Bacteria</taxon>
        <taxon>Bacillati</taxon>
        <taxon>Bacillota</taxon>
        <taxon>Bacilli</taxon>
        <taxon>Lactobacillales</taxon>
        <taxon>Lactobacillaceae</taxon>
        <taxon>Lactobacillus</taxon>
    </lineage>
</organism>
<keyword evidence="4" id="KW-0540">Nuclease</keyword>
<evidence type="ECO:0000256" key="6">
    <source>
        <dbReference type="ARBA" id="ARBA00022932"/>
    </source>
</evidence>
<evidence type="ECO:0000256" key="7">
    <source>
        <dbReference type="ARBA" id="ARBA00070925"/>
    </source>
</evidence>
<evidence type="ECO:0000313" key="10">
    <source>
        <dbReference type="Proteomes" id="UP001213015"/>
    </source>
</evidence>
<name>A0AAP3GVV6_9LACO</name>
<dbReference type="InterPro" id="IPR036397">
    <property type="entry name" value="RNaseH_sf"/>
</dbReference>
<dbReference type="GO" id="GO:0003887">
    <property type="term" value="F:DNA-directed DNA polymerase activity"/>
    <property type="evidence" value="ECO:0007669"/>
    <property type="project" value="UniProtKB-KW"/>
</dbReference>
<dbReference type="SUPFAM" id="SSF52113">
    <property type="entry name" value="BRCT domain"/>
    <property type="match status" value="1"/>
</dbReference>
<keyword evidence="2" id="KW-0548">Nucleotidyltransferase</keyword>
<accession>A0AAP3GVV6</accession>
<evidence type="ECO:0000313" key="9">
    <source>
        <dbReference type="EMBL" id="MCZ3844450.1"/>
    </source>
</evidence>
<keyword evidence="6" id="KW-0239">DNA-directed DNA polymerase</keyword>
<dbReference type="SUPFAM" id="SSF53098">
    <property type="entry name" value="Ribonuclease H-like"/>
    <property type="match status" value="1"/>
</dbReference>
<reference evidence="9" key="1">
    <citation type="submission" date="2022-01" db="EMBL/GenBank/DDBJ databases">
        <title>VMRC isolate genome collection.</title>
        <authorList>
            <person name="France M."/>
            <person name="Rutt L."/>
            <person name="Humphrys M."/>
            <person name="Ravel J."/>
        </authorList>
    </citation>
    <scope>NUCLEOTIDE SEQUENCE</scope>
    <source>
        <strain evidence="9">C0127B5</strain>
    </source>
</reference>
<dbReference type="CDD" id="cd06127">
    <property type="entry name" value="DEDDh"/>
    <property type="match status" value="1"/>
</dbReference>
<dbReference type="InterPro" id="IPR013520">
    <property type="entry name" value="Ribonucl_H"/>
</dbReference>
<keyword evidence="5 9" id="KW-0269">Exonuclease</keyword>
<comment type="caution">
    <text evidence="9">The sequence shown here is derived from an EMBL/GenBank/DDBJ whole genome shotgun (WGS) entry which is preliminary data.</text>
</comment>
<dbReference type="GO" id="GO:0003677">
    <property type="term" value="F:DNA binding"/>
    <property type="evidence" value="ECO:0007669"/>
    <property type="project" value="InterPro"/>
</dbReference>
<dbReference type="NCBIfam" id="TIGR00573">
    <property type="entry name" value="dnaq"/>
    <property type="match status" value="1"/>
</dbReference>
<dbReference type="RefSeq" id="WP_006586281.1">
    <property type="nucleotide sequence ID" value="NZ_JAKHFC010000017.1"/>
</dbReference>
<dbReference type="InterPro" id="IPR012337">
    <property type="entry name" value="RNaseH-like_sf"/>
</dbReference>
<dbReference type="AlphaFoldDB" id="A0AAP3GVV6"/>
<dbReference type="PANTHER" id="PTHR30231">
    <property type="entry name" value="DNA POLYMERASE III SUBUNIT EPSILON"/>
    <property type="match status" value="1"/>
</dbReference>
<keyword evidence="1" id="KW-0808">Transferase</keyword>
<proteinExistence type="predicted"/>
<dbReference type="Gene3D" id="3.40.50.10190">
    <property type="entry name" value="BRCT domain"/>
    <property type="match status" value="1"/>
</dbReference>
<evidence type="ECO:0000256" key="4">
    <source>
        <dbReference type="ARBA" id="ARBA00022722"/>
    </source>
</evidence>
<dbReference type="GO" id="GO:0008408">
    <property type="term" value="F:3'-5' exonuclease activity"/>
    <property type="evidence" value="ECO:0007669"/>
    <property type="project" value="TreeGrafter"/>
</dbReference>
<dbReference type="SMART" id="SM00479">
    <property type="entry name" value="EXOIII"/>
    <property type="match status" value="1"/>
</dbReference>
<dbReference type="GO" id="GO:0045004">
    <property type="term" value="P:DNA replication proofreading"/>
    <property type="evidence" value="ECO:0007669"/>
    <property type="project" value="TreeGrafter"/>
</dbReference>
<keyword evidence="5 9" id="KW-0378">Hydrolase</keyword>
<dbReference type="Gene3D" id="3.30.420.10">
    <property type="entry name" value="Ribonuclease H-like superfamily/Ribonuclease H"/>
    <property type="match status" value="1"/>
</dbReference>
<dbReference type="GO" id="GO:0005829">
    <property type="term" value="C:cytosol"/>
    <property type="evidence" value="ECO:0007669"/>
    <property type="project" value="TreeGrafter"/>
</dbReference>
<evidence type="ECO:0000256" key="2">
    <source>
        <dbReference type="ARBA" id="ARBA00022695"/>
    </source>
</evidence>
<dbReference type="InterPro" id="IPR006054">
    <property type="entry name" value="DnaQ"/>
</dbReference>
<protein>
    <recommendedName>
        <fullName evidence="7">DNA polymerase III polC-type</fullName>
    </recommendedName>
</protein>
<dbReference type="Proteomes" id="UP001213015">
    <property type="component" value="Unassembled WGS sequence"/>
</dbReference>
<dbReference type="PROSITE" id="PS50172">
    <property type="entry name" value="BRCT"/>
    <property type="match status" value="1"/>
</dbReference>
<evidence type="ECO:0000256" key="3">
    <source>
        <dbReference type="ARBA" id="ARBA00022705"/>
    </source>
</evidence>
<dbReference type="InterPro" id="IPR001357">
    <property type="entry name" value="BRCT_dom"/>
</dbReference>
<evidence type="ECO:0000259" key="8">
    <source>
        <dbReference type="PROSITE" id="PS50172"/>
    </source>
</evidence>
<dbReference type="PANTHER" id="PTHR30231:SF41">
    <property type="entry name" value="DNA POLYMERASE III SUBUNIT EPSILON"/>
    <property type="match status" value="1"/>
</dbReference>
<dbReference type="Pfam" id="PF00929">
    <property type="entry name" value="RNase_T"/>
    <property type="match status" value="1"/>
</dbReference>
<keyword evidence="3" id="KW-0235">DNA replication</keyword>
<feature type="domain" description="BRCT" evidence="8">
    <location>
        <begin position="228"/>
        <end position="317"/>
    </location>
</feature>
<evidence type="ECO:0000256" key="5">
    <source>
        <dbReference type="ARBA" id="ARBA00022839"/>
    </source>
</evidence>
<dbReference type="EMBL" id="JAKHLF010000003">
    <property type="protein sequence ID" value="MCZ3844450.1"/>
    <property type="molecule type" value="Genomic_DNA"/>
</dbReference>
<evidence type="ECO:0000256" key="1">
    <source>
        <dbReference type="ARBA" id="ARBA00022679"/>
    </source>
</evidence>
<dbReference type="InterPro" id="IPR036420">
    <property type="entry name" value="BRCT_dom_sf"/>
</dbReference>
<dbReference type="FunFam" id="3.30.420.10:FF:000045">
    <property type="entry name" value="3'-5' exonuclease DinG"/>
    <property type="match status" value="1"/>
</dbReference>
<dbReference type="Pfam" id="PF00533">
    <property type="entry name" value="BRCT"/>
    <property type="match status" value="1"/>
</dbReference>
<dbReference type="CDD" id="cd17748">
    <property type="entry name" value="BRCT_DNA_ligase_like"/>
    <property type="match status" value="1"/>
</dbReference>
<gene>
    <name evidence="9" type="ORF">L2422_02775</name>
</gene>
<sequence>MTVKVVSGQLEFTNQNLANKLRKKGHELVTFLDDYTMLDIETTGLSLYRDRITELAGIKVRNGKVVAEYSQLVKYPKDNKVPRFITKLNGIDEALILANGMPVKEAITEFRNFIGGDVIVGYNVNFDLNFIYDLWEKFQLKKLSNNYIDVLHFSRVFFKKESHNRLLDCIRRLGISESEAHRGLKDSLDTKAVFDIYRKQFTPEMLNEVKDSLKSCVLTEEIPFEYLIKRNPLKNKTVVFAGTVNKEELELIVSNMGGQVRDHVDSTIDYLVMGDKDFFSKSNSELQKARRLISEGIKISRLSESFFLDMLDSWARS</sequence>